<name>B1SZF0_9BURK</name>
<reference evidence="1 2" key="1">
    <citation type="submission" date="2008-03" db="EMBL/GenBank/DDBJ databases">
        <title>Sequencing of the draft genome and assembly of Burkholderia ambifaria MEX-5.</title>
        <authorList>
            <consortium name="US DOE Joint Genome Institute (JGI-PGF)"/>
            <person name="Copeland A."/>
            <person name="Lucas S."/>
            <person name="Lapidus A."/>
            <person name="Glavina del Rio T."/>
            <person name="Dalin E."/>
            <person name="Tice H."/>
            <person name="Bruce D."/>
            <person name="Goodwin L."/>
            <person name="Pitluck S."/>
            <person name="Larimer F."/>
            <person name="Land M.L."/>
            <person name="Hauser L."/>
            <person name="Tiedje J."/>
            <person name="Richardson P."/>
        </authorList>
    </citation>
    <scope>NUCLEOTIDE SEQUENCE [LARGE SCALE GENOMIC DNA]</scope>
    <source>
        <strain evidence="1 2">MEX-5</strain>
    </source>
</reference>
<dbReference type="AlphaFoldDB" id="B1SZF0"/>
<dbReference type="EMBL" id="ABLK01000018">
    <property type="protein sequence ID" value="EDT43273.1"/>
    <property type="molecule type" value="Genomic_DNA"/>
</dbReference>
<organism evidence="1 2">
    <name type="scientific">Burkholderia ambifaria MEX-5</name>
    <dbReference type="NCBI Taxonomy" id="396597"/>
    <lineage>
        <taxon>Bacteria</taxon>
        <taxon>Pseudomonadati</taxon>
        <taxon>Pseudomonadota</taxon>
        <taxon>Betaproteobacteria</taxon>
        <taxon>Burkholderiales</taxon>
        <taxon>Burkholderiaceae</taxon>
        <taxon>Burkholderia</taxon>
        <taxon>Burkholderia cepacia complex</taxon>
    </lineage>
</organism>
<gene>
    <name evidence="1" type="ORF">BamMEX5DRAFT_0916</name>
</gene>
<sequence length="60" mass="6533">MKYGAIAAQIASRTPLRSTGADRGLEKATELGLKSPLIVAANERTKVPKPPQPSFSRLWR</sequence>
<comment type="caution">
    <text evidence="1">The sequence shown here is derived from an EMBL/GenBank/DDBJ whole genome shotgun (WGS) entry which is preliminary data.</text>
</comment>
<dbReference type="PATRIC" id="fig|396597.7.peg.7432"/>
<evidence type="ECO:0000313" key="1">
    <source>
        <dbReference type="EMBL" id="EDT43273.1"/>
    </source>
</evidence>
<protein>
    <submittedName>
        <fullName evidence="1">Uncharacterized protein</fullName>
    </submittedName>
</protein>
<proteinExistence type="predicted"/>
<accession>B1SZF0</accession>
<dbReference type="Proteomes" id="UP000004814">
    <property type="component" value="Unassembled WGS sequence"/>
</dbReference>
<evidence type="ECO:0000313" key="2">
    <source>
        <dbReference type="Proteomes" id="UP000004814"/>
    </source>
</evidence>